<name>A0A4R2S0W3_9BACL</name>
<comment type="caution">
    <text evidence="1">The sequence shown here is derived from an EMBL/GenBank/DDBJ whole genome shotgun (WGS) entry which is preliminary data.</text>
</comment>
<keyword evidence="2" id="KW-1185">Reference proteome</keyword>
<proteinExistence type="predicted"/>
<sequence length="68" mass="7633">MEIVLCIAFFSSTPTFPSGSFSTKHDPSFPSLITILLYDKVGLDSYAQGRSTLWHLLQKYSLQLLASY</sequence>
<evidence type="ECO:0000313" key="2">
    <source>
        <dbReference type="Proteomes" id="UP000294746"/>
    </source>
</evidence>
<gene>
    <name evidence="1" type="ORF">EDD57_10716</name>
</gene>
<protein>
    <submittedName>
        <fullName evidence="1">Uncharacterized protein</fullName>
    </submittedName>
</protein>
<evidence type="ECO:0000313" key="1">
    <source>
        <dbReference type="EMBL" id="TCP69580.1"/>
    </source>
</evidence>
<dbReference type="EMBL" id="SLXV01000007">
    <property type="protein sequence ID" value="TCP69580.1"/>
    <property type="molecule type" value="Genomic_DNA"/>
</dbReference>
<accession>A0A4R2S0W3</accession>
<dbReference type="Proteomes" id="UP000294746">
    <property type="component" value="Unassembled WGS sequence"/>
</dbReference>
<organism evidence="1 2">
    <name type="scientific">Baia soyae</name>
    <dbReference type="NCBI Taxonomy" id="1544746"/>
    <lineage>
        <taxon>Bacteria</taxon>
        <taxon>Bacillati</taxon>
        <taxon>Bacillota</taxon>
        <taxon>Bacilli</taxon>
        <taxon>Bacillales</taxon>
        <taxon>Thermoactinomycetaceae</taxon>
        <taxon>Baia</taxon>
    </lineage>
</organism>
<reference evidence="1 2" key="1">
    <citation type="submission" date="2019-03" db="EMBL/GenBank/DDBJ databases">
        <title>Genomic Encyclopedia of Type Strains, Phase IV (KMG-IV): sequencing the most valuable type-strain genomes for metagenomic binning, comparative biology and taxonomic classification.</title>
        <authorList>
            <person name="Goeker M."/>
        </authorList>
    </citation>
    <scope>NUCLEOTIDE SEQUENCE [LARGE SCALE GENOMIC DNA]</scope>
    <source>
        <strain evidence="1 2">DSM 46831</strain>
    </source>
</reference>
<dbReference type="AlphaFoldDB" id="A0A4R2S0W3"/>